<comment type="similarity">
    <text evidence="3">Belongs to the CoaE family.</text>
</comment>
<dbReference type="InterPro" id="IPR001977">
    <property type="entry name" value="Depp_CoAkinase"/>
</dbReference>
<feature type="binding site" evidence="3">
    <location>
        <begin position="27"/>
        <end position="32"/>
    </location>
    <ligand>
        <name>ATP</name>
        <dbReference type="ChEBI" id="CHEBI:30616"/>
    </ligand>
</feature>
<dbReference type="SUPFAM" id="SSF52540">
    <property type="entry name" value="P-loop containing nucleoside triphosphate hydrolases"/>
    <property type="match status" value="1"/>
</dbReference>
<reference evidence="5 6" key="1">
    <citation type="journal article" date="2019" name="Nat. Microbiol.">
        <title>Mediterranean grassland soil C-N compound turnover is dependent on rainfall and depth, and is mediated by genomically divergent microorganisms.</title>
        <authorList>
            <person name="Diamond S."/>
            <person name="Andeer P.F."/>
            <person name="Li Z."/>
            <person name="Crits-Christoph A."/>
            <person name="Burstein D."/>
            <person name="Anantharaman K."/>
            <person name="Lane K.R."/>
            <person name="Thomas B.C."/>
            <person name="Pan C."/>
            <person name="Northen T.R."/>
            <person name="Banfield J.F."/>
        </authorList>
    </citation>
    <scope>NUCLEOTIDE SEQUENCE [LARGE SCALE GENOMIC DNA]</scope>
    <source>
        <strain evidence="5">WS_11</strain>
    </source>
</reference>
<dbReference type="PROSITE" id="PS51219">
    <property type="entry name" value="DPCK"/>
    <property type="match status" value="1"/>
</dbReference>
<organism evidence="5 6">
    <name type="scientific">Eiseniibacteriota bacterium</name>
    <dbReference type="NCBI Taxonomy" id="2212470"/>
    <lineage>
        <taxon>Bacteria</taxon>
        <taxon>Candidatus Eiseniibacteriota</taxon>
    </lineage>
</organism>
<accession>A0A538UEN2</accession>
<dbReference type="UniPathway" id="UPA00241">
    <property type="reaction ID" value="UER00356"/>
</dbReference>
<proteinExistence type="inferred from homology"/>
<comment type="caution">
    <text evidence="5">The sequence shown here is derived from an EMBL/GenBank/DDBJ whole genome shotgun (WGS) entry which is preliminary data.</text>
</comment>
<evidence type="ECO:0000256" key="3">
    <source>
        <dbReference type="HAMAP-Rule" id="MF_00376"/>
    </source>
</evidence>
<dbReference type="PANTHER" id="PTHR10695:SF46">
    <property type="entry name" value="BIFUNCTIONAL COENZYME A SYNTHASE-RELATED"/>
    <property type="match status" value="1"/>
</dbReference>
<evidence type="ECO:0000313" key="6">
    <source>
        <dbReference type="Proteomes" id="UP000319771"/>
    </source>
</evidence>
<dbReference type="GO" id="GO:0015937">
    <property type="term" value="P:coenzyme A biosynthetic process"/>
    <property type="evidence" value="ECO:0007669"/>
    <property type="project" value="UniProtKB-UniRule"/>
</dbReference>
<dbReference type="NCBIfam" id="TIGR00152">
    <property type="entry name" value="dephospho-CoA kinase"/>
    <property type="match status" value="1"/>
</dbReference>
<dbReference type="EMBL" id="VBPB01000001">
    <property type="protein sequence ID" value="TMQ74344.1"/>
    <property type="molecule type" value="Genomic_DNA"/>
</dbReference>
<dbReference type="HAMAP" id="MF_00376">
    <property type="entry name" value="Dephospho_CoA_kinase"/>
    <property type="match status" value="1"/>
</dbReference>
<gene>
    <name evidence="3" type="primary">coaE</name>
    <name evidence="5" type="ORF">E6K81_00115</name>
</gene>
<comment type="subcellular location">
    <subcellularLocation>
        <location evidence="3">Cytoplasm</location>
    </subcellularLocation>
</comment>
<protein>
    <recommendedName>
        <fullName evidence="3 4">Dephospho-CoA kinase</fullName>
        <ecNumber evidence="3 4">2.7.1.24</ecNumber>
    </recommendedName>
    <alternativeName>
        <fullName evidence="3">Dephosphocoenzyme A kinase</fullName>
    </alternativeName>
</protein>
<dbReference type="PANTHER" id="PTHR10695">
    <property type="entry name" value="DEPHOSPHO-COA KINASE-RELATED"/>
    <property type="match status" value="1"/>
</dbReference>
<dbReference type="EC" id="2.7.1.24" evidence="3 4"/>
<evidence type="ECO:0000313" key="5">
    <source>
        <dbReference type="EMBL" id="TMQ74344.1"/>
    </source>
</evidence>
<evidence type="ECO:0000256" key="2">
    <source>
        <dbReference type="ARBA" id="ARBA00022840"/>
    </source>
</evidence>
<dbReference type="InterPro" id="IPR027417">
    <property type="entry name" value="P-loop_NTPase"/>
</dbReference>
<dbReference type="GO" id="GO:0005524">
    <property type="term" value="F:ATP binding"/>
    <property type="evidence" value="ECO:0007669"/>
    <property type="project" value="UniProtKB-UniRule"/>
</dbReference>
<name>A0A538UEN2_UNCEI</name>
<dbReference type="GO" id="GO:0005737">
    <property type="term" value="C:cytoplasm"/>
    <property type="evidence" value="ECO:0007669"/>
    <property type="project" value="UniProtKB-SubCell"/>
</dbReference>
<comment type="pathway">
    <text evidence="3">Cofactor biosynthesis; coenzyme A biosynthesis; CoA from (R)-pantothenate: step 5/5.</text>
</comment>
<dbReference type="CDD" id="cd02022">
    <property type="entry name" value="DPCK"/>
    <property type="match status" value="1"/>
</dbReference>
<keyword evidence="3" id="KW-0173">Coenzyme A biosynthesis</keyword>
<keyword evidence="3 5" id="KW-0418">Kinase</keyword>
<dbReference type="Pfam" id="PF01121">
    <property type="entry name" value="CoaE"/>
    <property type="match status" value="1"/>
</dbReference>
<sequence>MSTERARPRRAHTGDGLFILGLVGRAGSGKSTVARAIAADGGAVIDADRLGHEVTLHDPEVRAALSAEYGADVYGPDGSLDRRRVAARVFSDPAARARLDALVHPRIMERAWEAMNQLRLAGHRGVVVLDAALLLAWGMERSCDAVLAVTAPESEQVARLMRSRGWSEAEARAVLAVQRPNEAFAEAADLTLANDGNVAELERAARAAVVRLMAERRAALRIA</sequence>
<evidence type="ECO:0000256" key="1">
    <source>
        <dbReference type="ARBA" id="ARBA00022741"/>
    </source>
</evidence>
<dbReference type="AlphaFoldDB" id="A0A538UEN2"/>
<dbReference type="GO" id="GO:0004140">
    <property type="term" value="F:dephospho-CoA kinase activity"/>
    <property type="evidence" value="ECO:0007669"/>
    <property type="project" value="UniProtKB-UniRule"/>
</dbReference>
<keyword evidence="1 3" id="KW-0547">Nucleotide-binding</keyword>
<dbReference type="Gene3D" id="3.40.50.300">
    <property type="entry name" value="P-loop containing nucleotide triphosphate hydrolases"/>
    <property type="match status" value="1"/>
</dbReference>
<keyword evidence="2 3" id="KW-0067">ATP-binding</keyword>
<evidence type="ECO:0000256" key="4">
    <source>
        <dbReference type="NCBIfam" id="TIGR00152"/>
    </source>
</evidence>
<keyword evidence="3 5" id="KW-0808">Transferase</keyword>
<dbReference type="Proteomes" id="UP000319771">
    <property type="component" value="Unassembled WGS sequence"/>
</dbReference>
<keyword evidence="3" id="KW-0963">Cytoplasm</keyword>
<comment type="function">
    <text evidence="3">Catalyzes the phosphorylation of the 3'-hydroxyl group of dephosphocoenzyme A to form coenzyme A.</text>
</comment>
<comment type="catalytic activity">
    <reaction evidence="3">
        <text>3'-dephospho-CoA + ATP = ADP + CoA + H(+)</text>
        <dbReference type="Rhea" id="RHEA:18245"/>
        <dbReference type="ChEBI" id="CHEBI:15378"/>
        <dbReference type="ChEBI" id="CHEBI:30616"/>
        <dbReference type="ChEBI" id="CHEBI:57287"/>
        <dbReference type="ChEBI" id="CHEBI:57328"/>
        <dbReference type="ChEBI" id="CHEBI:456216"/>
        <dbReference type="EC" id="2.7.1.24"/>
    </reaction>
</comment>